<keyword evidence="4" id="KW-0411">Iron-sulfur</keyword>
<dbReference type="PANTHER" id="PTHR21496">
    <property type="entry name" value="FERREDOXIN-RELATED"/>
    <property type="match status" value="1"/>
</dbReference>
<dbReference type="GO" id="GO:0016705">
    <property type="term" value="F:oxidoreductase activity, acting on paired donors, with incorporation or reduction of molecular oxygen"/>
    <property type="evidence" value="ECO:0007669"/>
    <property type="project" value="UniProtKB-ARBA"/>
</dbReference>
<keyword evidence="2" id="KW-0479">Metal-binding</keyword>
<organism evidence="6">
    <name type="scientific">Caldilineaceae bacterium SB0662_bin_9</name>
    <dbReference type="NCBI Taxonomy" id="2605258"/>
    <lineage>
        <taxon>Bacteria</taxon>
        <taxon>Bacillati</taxon>
        <taxon>Chloroflexota</taxon>
        <taxon>Caldilineae</taxon>
        <taxon>Caldilineales</taxon>
        <taxon>Caldilineaceae</taxon>
    </lineage>
</organism>
<evidence type="ECO:0000256" key="1">
    <source>
        <dbReference type="ARBA" id="ARBA00022714"/>
    </source>
</evidence>
<evidence type="ECO:0000259" key="5">
    <source>
        <dbReference type="PROSITE" id="PS51296"/>
    </source>
</evidence>
<dbReference type="Gene3D" id="2.102.10.10">
    <property type="entry name" value="Rieske [2Fe-2S] iron-sulphur domain"/>
    <property type="match status" value="1"/>
</dbReference>
<keyword evidence="3" id="KW-0408">Iron</keyword>
<accession>A0A6B1DZF6</accession>
<dbReference type="InterPro" id="IPR036922">
    <property type="entry name" value="Rieske_2Fe-2S_sf"/>
</dbReference>
<dbReference type="PROSITE" id="PS51296">
    <property type="entry name" value="RIESKE"/>
    <property type="match status" value="1"/>
</dbReference>
<dbReference type="InterPro" id="IPR017941">
    <property type="entry name" value="Rieske_2Fe-2S"/>
</dbReference>
<proteinExistence type="predicted"/>
<gene>
    <name evidence="6" type="ORF">F4Y08_17015</name>
</gene>
<dbReference type="PANTHER" id="PTHR21496:SF23">
    <property type="entry name" value="3-PHENYLPROPIONATE_CINNAMIC ACID DIOXYGENASE FERREDOXIN SUBUNIT"/>
    <property type="match status" value="1"/>
</dbReference>
<sequence>MNGFVKVATLAEVPEGYPHLVEVGLSRIALFNLGGEIHALEDMCTHDGGPLVEGDLIDGQEVQCPRHGARFDIRTGAALCMPAFQPAVRYETRVDGTDIWVAVPD</sequence>
<feature type="domain" description="Rieske" evidence="5">
    <location>
        <begin position="5"/>
        <end position="101"/>
    </location>
</feature>
<keyword evidence="1" id="KW-0001">2Fe-2S</keyword>
<evidence type="ECO:0000256" key="4">
    <source>
        <dbReference type="ARBA" id="ARBA00023014"/>
    </source>
</evidence>
<reference evidence="6" key="1">
    <citation type="submission" date="2019-09" db="EMBL/GenBank/DDBJ databases">
        <title>Characterisation of the sponge microbiome using genome-centric metagenomics.</title>
        <authorList>
            <person name="Engelberts J.P."/>
            <person name="Robbins S.J."/>
            <person name="De Goeij J.M."/>
            <person name="Aranda M."/>
            <person name="Bell S.C."/>
            <person name="Webster N.S."/>
        </authorList>
    </citation>
    <scope>NUCLEOTIDE SEQUENCE</scope>
    <source>
        <strain evidence="6">SB0662_bin_9</strain>
    </source>
</reference>
<dbReference type="EMBL" id="VXPY01000122">
    <property type="protein sequence ID" value="MYD92003.1"/>
    <property type="molecule type" value="Genomic_DNA"/>
</dbReference>
<evidence type="ECO:0000256" key="3">
    <source>
        <dbReference type="ARBA" id="ARBA00023004"/>
    </source>
</evidence>
<dbReference type="GO" id="GO:0004497">
    <property type="term" value="F:monooxygenase activity"/>
    <property type="evidence" value="ECO:0007669"/>
    <property type="project" value="UniProtKB-ARBA"/>
</dbReference>
<evidence type="ECO:0000313" key="6">
    <source>
        <dbReference type="EMBL" id="MYD92003.1"/>
    </source>
</evidence>
<protein>
    <submittedName>
        <fullName evidence="6">Non-heme iron oxygenase ferredoxin subunit</fullName>
    </submittedName>
</protein>
<name>A0A6B1DZF6_9CHLR</name>
<dbReference type="AlphaFoldDB" id="A0A6B1DZF6"/>
<dbReference type="Pfam" id="PF00355">
    <property type="entry name" value="Rieske"/>
    <property type="match status" value="1"/>
</dbReference>
<dbReference type="CDD" id="cd03528">
    <property type="entry name" value="Rieske_RO_ferredoxin"/>
    <property type="match status" value="1"/>
</dbReference>
<dbReference type="GO" id="GO:0046872">
    <property type="term" value="F:metal ion binding"/>
    <property type="evidence" value="ECO:0007669"/>
    <property type="project" value="UniProtKB-KW"/>
</dbReference>
<dbReference type="SUPFAM" id="SSF50022">
    <property type="entry name" value="ISP domain"/>
    <property type="match status" value="1"/>
</dbReference>
<evidence type="ECO:0000256" key="2">
    <source>
        <dbReference type="ARBA" id="ARBA00022723"/>
    </source>
</evidence>
<comment type="caution">
    <text evidence="6">The sequence shown here is derived from an EMBL/GenBank/DDBJ whole genome shotgun (WGS) entry which is preliminary data.</text>
</comment>
<dbReference type="GO" id="GO:0051537">
    <property type="term" value="F:2 iron, 2 sulfur cluster binding"/>
    <property type="evidence" value="ECO:0007669"/>
    <property type="project" value="UniProtKB-KW"/>
</dbReference>